<dbReference type="SMART" id="SM00862">
    <property type="entry name" value="Trans_reg_C"/>
    <property type="match status" value="1"/>
</dbReference>
<keyword evidence="5 8" id="KW-0238">DNA-binding</keyword>
<dbReference type="CDD" id="cd00383">
    <property type="entry name" value="trans_reg_C"/>
    <property type="match status" value="1"/>
</dbReference>
<dbReference type="InterPro" id="IPR001867">
    <property type="entry name" value="OmpR/PhoB-type_DNA-bd"/>
</dbReference>
<dbReference type="InterPro" id="IPR016032">
    <property type="entry name" value="Sig_transdc_resp-reg_C-effctor"/>
</dbReference>
<keyword evidence="3" id="KW-0902">Two-component regulatory system</keyword>
<dbReference type="InterPro" id="IPR001789">
    <property type="entry name" value="Sig_transdc_resp-reg_receiver"/>
</dbReference>
<feature type="DNA-binding region" description="OmpR/PhoB-type" evidence="8">
    <location>
        <begin position="127"/>
        <end position="226"/>
    </location>
</feature>
<dbReference type="SUPFAM" id="SSF52172">
    <property type="entry name" value="CheY-like"/>
    <property type="match status" value="1"/>
</dbReference>
<dbReference type="Gene3D" id="6.10.250.690">
    <property type="match status" value="1"/>
</dbReference>
<dbReference type="SUPFAM" id="SSF46894">
    <property type="entry name" value="C-terminal effector domain of the bipartite response regulators"/>
    <property type="match status" value="1"/>
</dbReference>
<dbReference type="AlphaFoldDB" id="A0A841TQ02"/>
<dbReference type="PANTHER" id="PTHR48111">
    <property type="entry name" value="REGULATOR OF RPOS"/>
    <property type="match status" value="1"/>
</dbReference>
<dbReference type="Proteomes" id="UP000553776">
    <property type="component" value="Unassembled WGS sequence"/>
</dbReference>
<dbReference type="Gene3D" id="1.10.10.10">
    <property type="entry name" value="Winged helix-like DNA-binding domain superfamily/Winged helix DNA-binding domain"/>
    <property type="match status" value="1"/>
</dbReference>
<feature type="modified residue" description="4-aspartylphosphate" evidence="7">
    <location>
        <position position="53"/>
    </location>
</feature>
<dbReference type="GO" id="GO:0032993">
    <property type="term" value="C:protein-DNA complex"/>
    <property type="evidence" value="ECO:0007669"/>
    <property type="project" value="TreeGrafter"/>
</dbReference>
<dbReference type="PROSITE" id="PS50110">
    <property type="entry name" value="RESPONSE_REGULATORY"/>
    <property type="match status" value="1"/>
</dbReference>
<dbReference type="PROSITE" id="PS51755">
    <property type="entry name" value="OMPR_PHOB"/>
    <property type="match status" value="1"/>
</dbReference>
<dbReference type="GO" id="GO:0000156">
    <property type="term" value="F:phosphorelay response regulator activity"/>
    <property type="evidence" value="ECO:0007669"/>
    <property type="project" value="TreeGrafter"/>
</dbReference>
<evidence type="ECO:0000256" key="5">
    <source>
        <dbReference type="ARBA" id="ARBA00023125"/>
    </source>
</evidence>
<evidence type="ECO:0000256" key="7">
    <source>
        <dbReference type="PROSITE-ProRule" id="PRU00169"/>
    </source>
</evidence>
<sequence length="228" mass="25765">MAETLLLADDEEKVLEFMSSFLREEGFRIVTARTGTEALALADKENPALVVLDWMMPQMSGLDACRELRKRSRAGIIMVTAKSDEMDKIIGLEVGADDYIVKPFSLRELLARIRSVLRRLQDSPAAEEHLVRGDLIISSSQHRVWKRGVEIGMTPTEFKLLLTLAVKPGIVYSRLQLLKAALDDDLINVERTVDAHISRLRKKIEDDLSNPRYIETVYGFGYRFGGQS</sequence>
<accession>A0A841TQ02</accession>
<evidence type="ECO:0000256" key="3">
    <source>
        <dbReference type="ARBA" id="ARBA00023012"/>
    </source>
</evidence>
<reference evidence="11 12" key="1">
    <citation type="submission" date="2020-08" db="EMBL/GenBank/DDBJ databases">
        <title>Cohnella phylogeny.</title>
        <authorList>
            <person name="Dunlap C."/>
        </authorList>
    </citation>
    <scope>NUCLEOTIDE SEQUENCE [LARGE SCALE GENOMIC DNA]</scope>
    <source>
        <strain evidence="11 12">DSM 25239</strain>
    </source>
</reference>
<dbReference type="Pfam" id="PF00072">
    <property type="entry name" value="Response_reg"/>
    <property type="match status" value="1"/>
</dbReference>
<dbReference type="InterPro" id="IPR036388">
    <property type="entry name" value="WH-like_DNA-bd_sf"/>
</dbReference>
<dbReference type="PANTHER" id="PTHR48111:SF1">
    <property type="entry name" value="TWO-COMPONENT RESPONSE REGULATOR ORR33"/>
    <property type="match status" value="1"/>
</dbReference>
<feature type="domain" description="OmpR/PhoB-type" evidence="10">
    <location>
        <begin position="127"/>
        <end position="226"/>
    </location>
</feature>
<evidence type="ECO:0000256" key="6">
    <source>
        <dbReference type="ARBA" id="ARBA00023163"/>
    </source>
</evidence>
<evidence type="ECO:0000259" key="9">
    <source>
        <dbReference type="PROSITE" id="PS50110"/>
    </source>
</evidence>
<dbReference type="Pfam" id="PF00486">
    <property type="entry name" value="Trans_reg_C"/>
    <property type="match status" value="1"/>
</dbReference>
<keyword evidence="12" id="KW-1185">Reference proteome</keyword>
<dbReference type="EMBL" id="JACJVR010000009">
    <property type="protein sequence ID" value="MBB6690407.1"/>
    <property type="molecule type" value="Genomic_DNA"/>
</dbReference>
<feature type="domain" description="Response regulatory" evidence="9">
    <location>
        <begin position="4"/>
        <end position="117"/>
    </location>
</feature>
<keyword evidence="2 7" id="KW-0597">Phosphoprotein</keyword>
<evidence type="ECO:0000256" key="8">
    <source>
        <dbReference type="PROSITE-ProRule" id="PRU01091"/>
    </source>
</evidence>
<dbReference type="InterPro" id="IPR011006">
    <property type="entry name" value="CheY-like_superfamily"/>
</dbReference>
<evidence type="ECO:0000256" key="2">
    <source>
        <dbReference type="ARBA" id="ARBA00022553"/>
    </source>
</evidence>
<dbReference type="Gene3D" id="3.40.50.2300">
    <property type="match status" value="1"/>
</dbReference>
<protein>
    <submittedName>
        <fullName evidence="11">Response regulator transcription factor</fullName>
    </submittedName>
</protein>
<evidence type="ECO:0000313" key="11">
    <source>
        <dbReference type="EMBL" id="MBB6690407.1"/>
    </source>
</evidence>
<evidence type="ECO:0000313" key="12">
    <source>
        <dbReference type="Proteomes" id="UP000553776"/>
    </source>
</evidence>
<dbReference type="GO" id="GO:0006355">
    <property type="term" value="P:regulation of DNA-templated transcription"/>
    <property type="evidence" value="ECO:0007669"/>
    <property type="project" value="InterPro"/>
</dbReference>
<gene>
    <name evidence="11" type="ORF">H7B90_03235</name>
</gene>
<organism evidence="11 12">
    <name type="scientific">Cohnella xylanilytica</name>
    <dbReference type="NCBI Taxonomy" id="557555"/>
    <lineage>
        <taxon>Bacteria</taxon>
        <taxon>Bacillati</taxon>
        <taxon>Bacillota</taxon>
        <taxon>Bacilli</taxon>
        <taxon>Bacillales</taxon>
        <taxon>Paenibacillaceae</taxon>
        <taxon>Cohnella</taxon>
    </lineage>
</organism>
<name>A0A841TQ02_9BACL</name>
<dbReference type="InterPro" id="IPR039420">
    <property type="entry name" value="WalR-like"/>
</dbReference>
<dbReference type="FunFam" id="3.40.50.2300:FF:000001">
    <property type="entry name" value="DNA-binding response regulator PhoB"/>
    <property type="match status" value="1"/>
</dbReference>
<comment type="subcellular location">
    <subcellularLocation>
        <location evidence="1">Cytoplasm</location>
    </subcellularLocation>
</comment>
<dbReference type="CDD" id="cd17574">
    <property type="entry name" value="REC_OmpR"/>
    <property type="match status" value="1"/>
</dbReference>
<evidence type="ECO:0000256" key="4">
    <source>
        <dbReference type="ARBA" id="ARBA00023015"/>
    </source>
</evidence>
<dbReference type="SMART" id="SM00448">
    <property type="entry name" value="REC"/>
    <property type="match status" value="1"/>
</dbReference>
<comment type="caution">
    <text evidence="11">The sequence shown here is derived from an EMBL/GenBank/DDBJ whole genome shotgun (WGS) entry which is preliminary data.</text>
</comment>
<keyword evidence="4" id="KW-0805">Transcription regulation</keyword>
<dbReference type="FunFam" id="1.10.10.10:FF:000018">
    <property type="entry name" value="DNA-binding response regulator ResD"/>
    <property type="match status" value="1"/>
</dbReference>
<dbReference type="RefSeq" id="WP_185134438.1">
    <property type="nucleotide sequence ID" value="NZ_JACJVR010000009.1"/>
</dbReference>
<proteinExistence type="predicted"/>
<dbReference type="GO" id="GO:0005829">
    <property type="term" value="C:cytosol"/>
    <property type="evidence" value="ECO:0007669"/>
    <property type="project" value="TreeGrafter"/>
</dbReference>
<evidence type="ECO:0000256" key="1">
    <source>
        <dbReference type="ARBA" id="ARBA00004496"/>
    </source>
</evidence>
<evidence type="ECO:0000259" key="10">
    <source>
        <dbReference type="PROSITE" id="PS51755"/>
    </source>
</evidence>
<keyword evidence="6" id="KW-0804">Transcription</keyword>
<dbReference type="GO" id="GO:0000976">
    <property type="term" value="F:transcription cis-regulatory region binding"/>
    <property type="evidence" value="ECO:0007669"/>
    <property type="project" value="TreeGrafter"/>
</dbReference>